<gene>
    <name evidence="1" type="ORF">PPENT_87.1.T1350049</name>
</gene>
<dbReference type="PANTHER" id="PTHR23084:SF179">
    <property type="entry name" value="OS10G0565000 PROTEIN"/>
    <property type="match status" value="1"/>
</dbReference>
<comment type="caution">
    <text evidence="1">The sequence shown here is derived from an EMBL/GenBank/DDBJ whole genome shotgun (WGS) entry which is preliminary data.</text>
</comment>
<reference evidence="1" key="1">
    <citation type="submission" date="2021-01" db="EMBL/GenBank/DDBJ databases">
        <authorList>
            <consortium name="Genoscope - CEA"/>
            <person name="William W."/>
        </authorList>
    </citation>
    <scope>NUCLEOTIDE SEQUENCE</scope>
</reference>
<organism evidence="1 2">
    <name type="scientific">Paramecium pentaurelia</name>
    <dbReference type="NCBI Taxonomy" id="43138"/>
    <lineage>
        <taxon>Eukaryota</taxon>
        <taxon>Sar</taxon>
        <taxon>Alveolata</taxon>
        <taxon>Ciliophora</taxon>
        <taxon>Intramacronucleata</taxon>
        <taxon>Oligohymenophorea</taxon>
        <taxon>Peniculida</taxon>
        <taxon>Parameciidae</taxon>
        <taxon>Paramecium</taxon>
    </lineage>
</organism>
<proteinExistence type="predicted"/>
<keyword evidence="2" id="KW-1185">Reference proteome</keyword>
<evidence type="ECO:0000313" key="1">
    <source>
        <dbReference type="EMBL" id="CAD8203822.1"/>
    </source>
</evidence>
<accession>A0A8S1XTB0</accession>
<sequence length="651" mass="76511">MNQQFLVVDASLINLLFEKVEVLGRGKDLIHGISSITYMLKKNNNNQNLDFTDDQGNHALQIYENLNLEVFEAKVLQLQKAMTVYLNSYSTRIILIAKEQLNHTQFNLYVVYELKNINMDLKSLREFQTEGLQYDQARKFLIFLCQNYFLGAQYTNEFLDISPQNIFKTDDSYIISNFGITFAGTKFNRIYLPSTDPINKEKNPSKINIQYSYAFKAALLTLCLMTQIDPKDFFFEDGQFKEHVLDNLLYLILDKEDLKKNKDQNKYIKKDTKFILSIPQFFDTLIHTRQLDYNQQKNNNNGNPFTYVKSDRFLKYKYYKEFLVVLKKLLNVTNIQNRSIFLLLISQQDNILSAENPYSETIIHKYNYQNGTFVDKKLNGCGIIMYEEGDQTNRSIKRKIIQKCGQFLDGKEIDAYNIVNIHKTKFECTLYNLQCGLTFRYVNQELLYLTDQIVSPINSIGKSQKESIYYFKGEIKNGQFIKGVSYQLDKTIFEGQFLNNQPFQGKMIYPNQDVFEGIMEGFNKKKGYLITNKIRFEGEFQNDQIFKGFIEYRDGGIFYGYFQNGLKVKAGIYKYPYTQIQYQGFYVDDVRHGQGRFIDKSQENCTQEVLYNYGKCVTKINEYFSKALKEIQEIKKQQKNVKQVTTENDED</sequence>
<dbReference type="Proteomes" id="UP000689195">
    <property type="component" value="Unassembled WGS sequence"/>
</dbReference>
<name>A0A8S1XTB0_9CILI</name>
<protein>
    <submittedName>
        <fullName evidence="1">Uncharacterized protein</fullName>
    </submittedName>
</protein>
<dbReference type="OrthoDB" id="10310971at2759"/>
<dbReference type="EMBL" id="CAJJDO010000135">
    <property type="protein sequence ID" value="CAD8203822.1"/>
    <property type="molecule type" value="Genomic_DNA"/>
</dbReference>
<dbReference type="PANTHER" id="PTHR23084">
    <property type="entry name" value="PHOSPHATIDYLINOSITOL-4-PHOSPHATE 5-KINASE RELATED"/>
    <property type="match status" value="1"/>
</dbReference>
<evidence type="ECO:0000313" key="2">
    <source>
        <dbReference type="Proteomes" id="UP000689195"/>
    </source>
</evidence>
<dbReference type="AlphaFoldDB" id="A0A8S1XTB0"/>